<reference evidence="2 3" key="1">
    <citation type="submission" date="2019-03" db="EMBL/GenBank/DDBJ databases">
        <title>Draft genome sequences of novel Actinobacteria.</title>
        <authorList>
            <person name="Sahin N."/>
            <person name="Ay H."/>
            <person name="Saygin H."/>
        </authorList>
    </citation>
    <scope>NUCLEOTIDE SEQUENCE [LARGE SCALE GENOMIC DNA]</scope>
    <source>
        <strain evidence="2 3">JCM 30547</strain>
    </source>
</reference>
<name>A0A4R4QD96_9ACTN</name>
<protein>
    <submittedName>
        <fullName evidence="2">Uncharacterized protein</fullName>
    </submittedName>
</protein>
<evidence type="ECO:0000256" key="1">
    <source>
        <dbReference type="SAM" id="MobiDB-lite"/>
    </source>
</evidence>
<dbReference type="EMBL" id="SMKA01000016">
    <property type="protein sequence ID" value="TDC33149.1"/>
    <property type="molecule type" value="Genomic_DNA"/>
</dbReference>
<evidence type="ECO:0000313" key="2">
    <source>
        <dbReference type="EMBL" id="TDC33149.1"/>
    </source>
</evidence>
<organism evidence="2 3">
    <name type="scientific">Kribbella albertanoniae</name>
    <dbReference type="NCBI Taxonomy" id="1266829"/>
    <lineage>
        <taxon>Bacteria</taxon>
        <taxon>Bacillati</taxon>
        <taxon>Actinomycetota</taxon>
        <taxon>Actinomycetes</taxon>
        <taxon>Propionibacteriales</taxon>
        <taxon>Kribbellaceae</taxon>
        <taxon>Kribbella</taxon>
    </lineage>
</organism>
<dbReference type="AlphaFoldDB" id="A0A4R4QD96"/>
<dbReference type="InterPro" id="IPR058085">
    <property type="entry name" value="PP_RS20740-like"/>
</dbReference>
<sequence length="416" mass="45971">MTNEDLWDGEAQDDDLPVEVGDDFDEGLPYEEPVGRELPPREFKGWHRPRKHRVRTSQWLGAFKSLLPALIAVKPNRESVNYFGLPGSDMIDVTMFAAECSKQGVPLRYLGLDRSAGEGSVEGTYLNLAREELRRSGFVHRESDVLPDDFVSLADVRSPAYIAAKDLSFDIVNLDFCGSATNDPAGGRDSMYAAIGGLLKIQMARDEPWVLLLTGTFDRTGQSKAGELNAISLIDALRRGVEACGDESVSVARTVFGASDAIFPDPDSCSDQTFNHLHVLAFLRWISGVGKQHRTAKYRLTSVHSYRLHADRPAPDMFSIAVFVKPEPPYISDPAKLLPHAVVPDDCAELRQQTRRMDSVKDVDEELRNSDSLFESSRDGMADILGSRWYSKVDYLDSEFSRHIEAAASGVADAAG</sequence>
<feature type="compositionally biased region" description="Acidic residues" evidence="1">
    <location>
        <begin position="1"/>
        <end position="29"/>
    </location>
</feature>
<dbReference type="OrthoDB" id="5137090at2"/>
<accession>A0A4R4QD96</accession>
<dbReference type="Proteomes" id="UP000295075">
    <property type="component" value="Unassembled WGS sequence"/>
</dbReference>
<feature type="region of interest" description="Disordered" evidence="1">
    <location>
        <begin position="1"/>
        <end position="35"/>
    </location>
</feature>
<proteinExistence type="predicted"/>
<dbReference type="RefSeq" id="WP_132403448.1">
    <property type="nucleotide sequence ID" value="NZ_SMKA01000016.1"/>
</dbReference>
<evidence type="ECO:0000313" key="3">
    <source>
        <dbReference type="Proteomes" id="UP000295075"/>
    </source>
</evidence>
<comment type="caution">
    <text evidence="2">The sequence shown here is derived from an EMBL/GenBank/DDBJ whole genome shotgun (WGS) entry which is preliminary data.</text>
</comment>
<dbReference type="NCBIfam" id="NF047698">
    <property type="entry name" value="PP_RS20740_fam"/>
    <property type="match status" value="1"/>
</dbReference>
<keyword evidence="3" id="KW-1185">Reference proteome</keyword>
<gene>
    <name evidence="2" type="ORF">E1261_06570</name>
</gene>